<keyword evidence="3" id="KW-1185">Reference proteome</keyword>
<dbReference type="Proteomes" id="UP000557566">
    <property type="component" value="Unassembled WGS sequence"/>
</dbReference>
<protein>
    <submittedName>
        <fullName evidence="2">Uncharacterized protein</fullName>
    </submittedName>
</protein>
<evidence type="ECO:0000256" key="1">
    <source>
        <dbReference type="SAM" id="Coils"/>
    </source>
</evidence>
<dbReference type="OrthoDB" id="2831558at2759"/>
<sequence length="108" mass="12315">MLDLREAVLAGFPNPIPVVADRSEVQWDLAKAWDQELVPAGAARPHTIPRFEEIADVYWLQDNIMPFELDSPIMRKRKTAEQLKAAREETESLIVRFLERTATPSDGQ</sequence>
<accession>A0A8H4PUD7</accession>
<keyword evidence="1" id="KW-0175">Coiled coil</keyword>
<evidence type="ECO:0000313" key="3">
    <source>
        <dbReference type="Proteomes" id="UP000557566"/>
    </source>
</evidence>
<reference evidence="2 3" key="1">
    <citation type="journal article" date="2020" name="Genome Biol. Evol.">
        <title>A new high-quality draft genome assembly of the Chinese cordyceps Ophiocordyceps sinensis.</title>
        <authorList>
            <person name="Shu R."/>
            <person name="Zhang J."/>
            <person name="Meng Q."/>
            <person name="Zhang H."/>
            <person name="Zhou G."/>
            <person name="Li M."/>
            <person name="Wu P."/>
            <person name="Zhao Y."/>
            <person name="Chen C."/>
            <person name="Qin Q."/>
        </authorList>
    </citation>
    <scope>NUCLEOTIDE SEQUENCE [LARGE SCALE GENOMIC DNA]</scope>
    <source>
        <strain evidence="2 3">IOZ07</strain>
    </source>
</reference>
<dbReference type="AlphaFoldDB" id="A0A8H4PUD7"/>
<feature type="coiled-coil region" evidence="1">
    <location>
        <begin position="73"/>
        <end position="100"/>
    </location>
</feature>
<organism evidence="2 3">
    <name type="scientific">Ophiocordyceps sinensis</name>
    <dbReference type="NCBI Taxonomy" id="72228"/>
    <lineage>
        <taxon>Eukaryota</taxon>
        <taxon>Fungi</taxon>
        <taxon>Dikarya</taxon>
        <taxon>Ascomycota</taxon>
        <taxon>Pezizomycotina</taxon>
        <taxon>Sordariomycetes</taxon>
        <taxon>Hypocreomycetidae</taxon>
        <taxon>Hypocreales</taxon>
        <taxon>Ophiocordycipitaceae</taxon>
        <taxon>Ophiocordyceps</taxon>
    </lineage>
</organism>
<evidence type="ECO:0000313" key="2">
    <source>
        <dbReference type="EMBL" id="KAF4510597.1"/>
    </source>
</evidence>
<proteinExistence type="predicted"/>
<name>A0A8H4PUD7_9HYPO</name>
<gene>
    <name evidence="2" type="ORF">G6O67_002474</name>
</gene>
<dbReference type="EMBL" id="JAAVMX010000003">
    <property type="protein sequence ID" value="KAF4510597.1"/>
    <property type="molecule type" value="Genomic_DNA"/>
</dbReference>
<comment type="caution">
    <text evidence="2">The sequence shown here is derived from an EMBL/GenBank/DDBJ whole genome shotgun (WGS) entry which is preliminary data.</text>
</comment>